<keyword evidence="9" id="KW-1185">Reference proteome</keyword>
<name>A0A419V5B4_9BACL</name>
<feature type="region of interest" description="Disordered" evidence="6">
    <location>
        <begin position="140"/>
        <end position="161"/>
    </location>
</feature>
<dbReference type="PROSITE" id="PS00460">
    <property type="entry name" value="GLUTATHIONE_PEROXID_1"/>
    <property type="match status" value="1"/>
</dbReference>
<evidence type="ECO:0000256" key="5">
    <source>
        <dbReference type="RuleBase" id="RU000499"/>
    </source>
</evidence>
<evidence type="ECO:0000256" key="4">
    <source>
        <dbReference type="PIRSR" id="PIRSR000303-1"/>
    </source>
</evidence>
<dbReference type="InterPro" id="IPR036249">
    <property type="entry name" value="Thioredoxin-like_sf"/>
</dbReference>
<dbReference type="PRINTS" id="PR01011">
    <property type="entry name" value="GLUTPROXDASE"/>
</dbReference>
<feature type="active site" evidence="4">
    <location>
        <position position="35"/>
    </location>
</feature>
<sequence length="161" mass="18211">MSVHDFTVKTPKEEEKALADYKGQVMLIVNTATKCGLAPQFDGLEALHKEYKEEGLAVVGFPSNDFLNQEPVENEAMEETCKVNFGVTFPLFAKVKVNGPDAHPLYKYLKKEEGGMFGSSIKWNFTKFLVDQEGNVVSRYGPKTEPKDMEDDIRRLLKKDE</sequence>
<dbReference type="PROSITE" id="PS51352">
    <property type="entry name" value="THIOREDOXIN_2"/>
    <property type="match status" value="1"/>
</dbReference>
<dbReference type="CDD" id="cd00340">
    <property type="entry name" value="GSH_Peroxidase"/>
    <property type="match status" value="1"/>
</dbReference>
<keyword evidence="3 5" id="KW-0560">Oxidoreductase</keyword>
<evidence type="ECO:0000256" key="3">
    <source>
        <dbReference type="ARBA" id="ARBA00023002"/>
    </source>
</evidence>
<dbReference type="OrthoDB" id="9789406at2"/>
<evidence type="ECO:0000313" key="8">
    <source>
        <dbReference type="EMBL" id="RKD75174.1"/>
    </source>
</evidence>
<dbReference type="EMBL" id="RAPK01000007">
    <property type="protein sequence ID" value="RKD75174.1"/>
    <property type="molecule type" value="Genomic_DNA"/>
</dbReference>
<keyword evidence="2 5" id="KW-0575">Peroxidase</keyword>
<dbReference type="Proteomes" id="UP000285120">
    <property type="component" value="Unassembled WGS sequence"/>
</dbReference>
<dbReference type="FunFam" id="3.40.30.10:FF:000010">
    <property type="entry name" value="Glutathione peroxidase"/>
    <property type="match status" value="1"/>
</dbReference>
<dbReference type="PROSITE" id="PS51355">
    <property type="entry name" value="GLUTATHIONE_PEROXID_3"/>
    <property type="match status" value="1"/>
</dbReference>
<dbReference type="GO" id="GO:0034599">
    <property type="term" value="P:cellular response to oxidative stress"/>
    <property type="evidence" value="ECO:0007669"/>
    <property type="project" value="TreeGrafter"/>
</dbReference>
<dbReference type="Pfam" id="PF00255">
    <property type="entry name" value="GSHPx"/>
    <property type="match status" value="1"/>
</dbReference>
<dbReference type="PANTHER" id="PTHR11592:SF78">
    <property type="entry name" value="GLUTATHIONE PEROXIDASE"/>
    <property type="match status" value="1"/>
</dbReference>
<evidence type="ECO:0000259" key="7">
    <source>
        <dbReference type="PROSITE" id="PS51352"/>
    </source>
</evidence>
<dbReference type="InterPro" id="IPR029759">
    <property type="entry name" value="GPX_AS"/>
</dbReference>
<evidence type="ECO:0000313" key="9">
    <source>
        <dbReference type="Proteomes" id="UP000285120"/>
    </source>
</evidence>
<accession>A0A419V5B4</accession>
<feature type="compositionally biased region" description="Basic and acidic residues" evidence="6">
    <location>
        <begin position="142"/>
        <end position="161"/>
    </location>
</feature>
<dbReference type="SUPFAM" id="SSF52833">
    <property type="entry name" value="Thioredoxin-like"/>
    <property type="match status" value="1"/>
</dbReference>
<dbReference type="InterPro" id="IPR000889">
    <property type="entry name" value="Glutathione_peroxidase"/>
</dbReference>
<dbReference type="GO" id="GO:0004601">
    <property type="term" value="F:peroxidase activity"/>
    <property type="evidence" value="ECO:0007669"/>
    <property type="project" value="UniProtKB-KW"/>
</dbReference>
<dbReference type="PIRSF" id="PIRSF000303">
    <property type="entry name" value="Glutathion_perox"/>
    <property type="match status" value="1"/>
</dbReference>
<dbReference type="Gene3D" id="3.40.30.10">
    <property type="entry name" value="Glutaredoxin"/>
    <property type="match status" value="1"/>
</dbReference>
<comment type="similarity">
    <text evidence="1 5">Belongs to the glutathione peroxidase family.</text>
</comment>
<dbReference type="PANTHER" id="PTHR11592">
    <property type="entry name" value="GLUTATHIONE PEROXIDASE"/>
    <property type="match status" value="1"/>
</dbReference>
<dbReference type="AlphaFoldDB" id="A0A419V5B4"/>
<evidence type="ECO:0000256" key="2">
    <source>
        <dbReference type="ARBA" id="ARBA00022559"/>
    </source>
</evidence>
<dbReference type="RefSeq" id="WP_120192074.1">
    <property type="nucleotide sequence ID" value="NZ_RAPK01000007.1"/>
</dbReference>
<reference evidence="8 9" key="1">
    <citation type="submission" date="2018-09" db="EMBL/GenBank/DDBJ databases">
        <title>Genomic Encyclopedia of Archaeal and Bacterial Type Strains, Phase II (KMG-II): from individual species to whole genera.</title>
        <authorList>
            <person name="Goeker M."/>
        </authorList>
    </citation>
    <scope>NUCLEOTIDE SEQUENCE [LARGE SCALE GENOMIC DNA]</scope>
    <source>
        <strain evidence="8 9">DSM 17008</strain>
    </source>
</reference>
<gene>
    <name evidence="8" type="ORF">ATL39_0871</name>
</gene>
<comment type="caution">
    <text evidence="8">The sequence shown here is derived from an EMBL/GenBank/DDBJ whole genome shotgun (WGS) entry which is preliminary data.</text>
</comment>
<protein>
    <recommendedName>
        <fullName evidence="5">Glutathione peroxidase</fullName>
    </recommendedName>
</protein>
<evidence type="ECO:0000256" key="1">
    <source>
        <dbReference type="ARBA" id="ARBA00006926"/>
    </source>
</evidence>
<organism evidence="8 9">
    <name type="scientific">Sinobaca qinghaiensis</name>
    <dbReference type="NCBI Taxonomy" id="342944"/>
    <lineage>
        <taxon>Bacteria</taxon>
        <taxon>Bacillati</taxon>
        <taxon>Bacillota</taxon>
        <taxon>Bacilli</taxon>
        <taxon>Bacillales</taxon>
        <taxon>Sporolactobacillaceae</taxon>
        <taxon>Sinobaca</taxon>
    </lineage>
</organism>
<feature type="domain" description="Thioredoxin" evidence="7">
    <location>
        <begin position="1"/>
        <end position="158"/>
    </location>
</feature>
<dbReference type="InterPro" id="IPR013766">
    <property type="entry name" value="Thioredoxin_domain"/>
</dbReference>
<proteinExistence type="inferred from homology"/>
<evidence type="ECO:0000256" key="6">
    <source>
        <dbReference type="SAM" id="MobiDB-lite"/>
    </source>
</evidence>